<keyword evidence="3" id="KW-1185">Reference proteome</keyword>
<proteinExistence type="predicted"/>
<gene>
    <name evidence="2" type="ORF">C7M84_007275</name>
</gene>
<feature type="compositionally biased region" description="Pro residues" evidence="1">
    <location>
        <begin position="344"/>
        <end position="373"/>
    </location>
</feature>
<comment type="caution">
    <text evidence="2">The sequence shown here is derived from an EMBL/GenBank/DDBJ whole genome shotgun (WGS) entry which is preliminary data.</text>
</comment>
<sequence>MTAGSLGPAGSIRLSSCYGSSYGDFPPCPRFYFYPVFPSFIVNSIFSPSPAFSHLPSPPPVSISLYPILPPLPPYPPPFPTSHPPSPSPPLSLSPLPPHASFPPPPRLFPPPIHPPHPPPLESISWLLISIALSIERRGGGRLCHTHPLPPTPPHPYPSYSPLLSSFLLSPLFLSPPTVFVFLAYSSCSLPFPLTSLPLSLPPLSPFLLSPLFSLPFSVPAHASPPFRPHLSSFFPSLSSVLSFLPPLFSFLSTSPSSHPSPLPSIISSSSFHSPIPFIPLPFLLPLFLFLPHPAPPTSGLHPSPSPPPPLLKTLPSLPTPAPPTSRLHPTPLPSPSTSLKPSLLPPPPPPSYLTPPSHPPLPSPFSPPPPRLPHASIPPTSPPPFSPPPPLLPHASIPPTSPPVPPPLLPHLLSLPSSPPPSSILPPPHPAPAHTSLVPEPEMLPVSPDRDVETAEVVGEILACLHVCMQMEKPCHTLHRCSALTSAPPAHLHEAANAAAFPSPPCVRMRVSLGFPCICTGTRPWYPSFDNI</sequence>
<evidence type="ECO:0000313" key="2">
    <source>
        <dbReference type="EMBL" id="ROT74225.1"/>
    </source>
</evidence>
<feature type="compositionally biased region" description="Low complexity" evidence="1">
    <location>
        <begin position="325"/>
        <end position="343"/>
    </location>
</feature>
<organism evidence="2 3">
    <name type="scientific">Penaeus vannamei</name>
    <name type="common">Whiteleg shrimp</name>
    <name type="synonym">Litopenaeus vannamei</name>
    <dbReference type="NCBI Taxonomy" id="6689"/>
    <lineage>
        <taxon>Eukaryota</taxon>
        <taxon>Metazoa</taxon>
        <taxon>Ecdysozoa</taxon>
        <taxon>Arthropoda</taxon>
        <taxon>Crustacea</taxon>
        <taxon>Multicrustacea</taxon>
        <taxon>Malacostraca</taxon>
        <taxon>Eumalacostraca</taxon>
        <taxon>Eucarida</taxon>
        <taxon>Decapoda</taxon>
        <taxon>Dendrobranchiata</taxon>
        <taxon>Penaeoidea</taxon>
        <taxon>Penaeidae</taxon>
        <taxon>Penaeus</taxon>
    </lineage>
</organism>
<dbReference type="PRINTS" id="PR01217">
    <property type="entry name" value="PRICHEXTENSN"/>
</dbReference>
<protein>
    <submittedName>
        <fullName evidence="2">Uncharacterized protein</fullName>
    </submittedName>
</protein>
<evidence type="ECO:0000256" key="1">
    <source>
        <dbReference type="SAM" id="MobiDB-lite"/>
    </source>
</evidence>
<reference evidence="2 3" key="2">
    <citation type="submission" date="2019-01" db="EMBL/GenBank/DDBJ databases">
        <title>The decoding of complex shrimp genome reveals the adaptation for benthos swimmer, frequently molting mechanism and breeding impact on genome.</title>
        <authorList>
            <person name="Sun Y."/>
            <person name="Gao Y."/>
            <person name="Yu Y."/>
        </authorList>
    </citation>
    <scope>NUCLEOTIDE SEQUENCE [LARGE SCALE GENOMIC DNA]</scope>
    <source>
        <tissue evidence="2">Muscle</tissue>
    </source>
</reference>
<dbReference type="EMBL" id="QCYY01001921">
    <property type="protein sequence ID" value="ROT74225.1"/>
    <property type="molecule type" value="Genomic_DNA"/>
</dbReference>
<feature type="region of interest" description="Disordered" evidence="1">
    <location>
        <begin position="299"/>
        <end position="446"/>
    </location>
</feature>
<evidence type="ECO:0000313" key="3">
    <source>
        <dbReference type="Proteomes" id="UP000283509"/>
    </source>
</evidence>
<dbReference type="AlphaFoldDB" id="A0A423TCQ2"/>
<dbReference type="Proteomes" id="UP000283509">
    <property type="component" value="Unassembled WGS sequence"/>
</dbReference>
<name>A0A423TCQ2_PENVA</name>
<feature type="compositionally biased region" description="Pro residues" evidence="1">
    <location>
        <begin position="400"/>
        <end position="410"/>
    </location>
</feature>
<accession>A0A423TCQ2</accession>
<feature type="compositionally biased region" description="Pro residues" evidence="1">
    <location>
        <begin position="380"/>
        <end position="393"/>
    </location>
</feature>
<feature type="compositionally biased region" description="Pro residues" evidence="1">
    <location>
        <begin position="418"/>
        <end position="432"/>
    </location>
</feature>
<reference evidence="2 3" key="1">
    <citation type="submission" date="2018-04" db="EMBL/GenBank/DDBJ databases">
        <authorList>
            <person name="Zhang X."/>
            <person name="Yuan J."/>
            <person name="Li F."/>
            <person name="Xiang J."/>
        </authorList>
    </citation>
    <scope>NUCLEOTIDE SEQUENCE [LARGE SCALE GENOMIC DNA]</scope>
    <source>
        <tissue evidence="2">Muscle</tissue>
    </source>
</reference>